<dbReference type="PANTHER" id="PTHR30329:SF21">
    <property type="entry name" value="LIPOPROTEIN YIAD-RELATED"/>
    <property type="match status" value="1"/>
</dbReference>
<organism evidence="7 8">
    <name type="scientific">Thermoflavifilum thermophilum</name>
    <dbReference type="NCBI Taxonomy" id="1393122"/>
    <lineage>
        <taxon>Bacteria</taxon>
        <taxon>Pseudomonadati</taxon>
        <taxon>Bacteroidota</taxon>
        <taxon>Chitinophagia</taxon>
        <taxon>Chitinophagales</taxon>
        <taxon>Chitinophagaceae</taxon>
        <taxon>Thermoflavifilum</taxon>
    </lineage>
</organism>
<evidence type="ECO:0000256" key="1">
    <source>
        <dbReference type="ARBA" id="ARBA00004442"/>
    </source>
</evidence>
<dbReference type="CDD" id="cd07185">
    <property type="entry name" value="OmpA_C-like"/>
    <property type="match status" value="1"/>
</dbReference>
<evidence type="ECO:0000256" key="4">
    <source>
        <dbReference type="PROSITE-ProRule" id="PRU00473"/>
    </source>
</evidence>
<evidence type="ECO:0000256" key="3">
    <source>
        <dbReference type="ARBA" id="ARBA00023237"/>
    </source>
</evidence>
<dbReference type="InterPro" id="IPR036737">
    <property type="entry name" value="OmpA-like_sf"/>
</dbReference>
<comment type="subcellular location">
    <subcellularLocation>
        <location evidence="1">Cell outer membrane</location>
    </subcellularLocation>
</comment>
<proteinExistence type="predicted"/>
<dbReference type="SUPFAM" id="SSF103088">
    <property type="entry name" value="OmpA-like"/>
    <property type="match status" value="1"/>
</dbReference>
<feature type="domain" description="OmpA-like" evidence="6">
    <location>
        <begin position="320"/>
        <end position="434"/>
    </location>
</feature>
<evidence type="ECO:0000259" key="6">
    <source>
        <dbReference type="PROSITE" id="PS51123"/>
    </source>
</evidence>
<dbReference type="SUPFAM" id="SSF49899">
    <property type="entry name" value="Concanavalin A-like lectins/glucanases"/>
    <property type="match status" value="1"/>
</dbReference>
<keyword evidence="3" id="KW-0998">Cell outer membrane</keyword>
<dbReference type="GO" id="GO:0009279">
    <property type="term" value="C:cell outer membrane"/>
    <property type="evidence" value="ECO:0007669"/>
    <property type="project" value="UniProtKB-SubCell"/>
</dbReference>
<protein>
    <submittedName>
        <fullName evidence="7">OmpA family protein</fullName>
    </submittedName>
</protein>
<dbReference type="Proteomes" id="UP000199537">
    <property type="component" value="Unassembled WGS sequence"/>
</dbReference>
<keyword evidence="8" id="KW-1185">Reference proteome</keyword>
<feature type="compositionally biased region" description="Low complexity" evidence="5">
    <location>
        <begin position="79"/>
        <end position="110"/>
    </location>
</feature>
<reference evidence="8" key="1">
    <citation type="submission" date="2016-10" db="EMBL/GenBank/DDBJ databases">
        <authorList>
            <person name="Varghese N."/>
            <person name="Submissions S."/>
        </authorList>
    </citation>
    <scope>NUCLEOTIDE SEQUENCE [LARGE SCALE GENOMIC DNA]</scope>
    <source>
        <strain evidence="8">DSM 14807</strain>
    </source>
</reference>
<evidence type="ECO:0000256" key="2">
    <source>
        <dbReference type="ARBA" id="ARBA00023136"/>
    </source>
</evidence>
<dbReference type="OrthoDB" id="9800869at2"/>
<dbReference type="GO" id="GO:0005975">
    <property type="term" value="P:carbohydrate metabolic process"/>
    <property type="evidence" value="ECO:0007669"/>
    <property type="project" value="UniProtKB-ARBA"/>
</dbReference>
<dbReference type="PANTHER" id="PTHR30329">
    <property type="entry name" value="STATOR ELEMENT OF FLAGELLAR MOTOR COMPLEX"/>
    <property type="match status" value="1"/>
</dbReference>
<keyword evidence="2 4" id="KW-0472">Membrane</keyword>
<dbReference type="PRINTS" id="PR01021">
    <property type="entry name" value="OMPADOMAIN"/>
</dbReference>
<dbReference type="RefSeq" id="WP_092456407.1">
    <property type="nucleotide sequence ID" value="NZ_FPCJ01000001.1"/>
</dbReference>
<feature type="region of interest" description="Disordered" evidence="5">
    <location>
        <begin position="75"/>
        <end position="110"/>
    </location>
</feature>
<accession>A0A1I7MZI4</accession>
<dbReference type="STRING" id="1393122.SAMN05660895_0176"/>
<gene>
    <name evidence="7" type="ORF">SAMN05660895_0176</name>
</gene>
<dbReference type="EMBL" id="FPCJ01000001">
    <property type="protein sequence ID" value="SFV27736.1"/>
    <property type="molecule type" value="Genomic_DNA"/>
</dbReference>
<dbReference type="Gene3D" id="3.30.1330.60">
    <property type="entry name" value="OmpA-like domain"/>
    <property type="match status" value="1"/>
</dbReference>
<evidence type="ECO:0000256" key="5">
    <source>
        <dbReference type="SAM" id="MobiDB-lite"/>
    </source>
</evidence>
<dbReference type="InterPro" id="IPR013320">
    <property type="entry name" value="ConA-like_dom_sf"/>
</dbReference>
<dbReference type="GO" id="GO:0004553">
    <property type="term" value="F:hydrolase activity, hydrolyzing O-glycosyl compounds"/>
    <property type="evidence" value="ECO:0007669"/>
    <property type="project" value="UniProtKB-ARBA"/>
</dbReference>
<dbReference type="AlphaFoldDB" id="A0A1I7MZI4"/>
<dbReference type="PROSITE" id="PS51123">
    <property type="entry name" value="OMPA_2"/>
    <property type="match status" value="1"/>
</dbReference>
<dbReference type="InterPro" id="IPR050330">
    <property type="entry name" value="Bact_OuterMem_StrucFunc"/>
</dbReference>
<sequence>MRKSYFFNTLIGAIVVIIIGNTPAQAQFLKKLGNQVKEAAQQGVEQAATNHAVNDAGNTTDKAISKGENAIKDIKKNKSNNNNSANNSENNNTSANTSTLSPESSASAAEGEPTLATFTNYDFVPGDSIIFESNLADEQSGEIPSQFTLLEGQMDVQNINGENVIRTVQGGTITFTPRMTTTSYMPDQFTVEFDIMNQQWGLNHFNIDFGHRVYYSGGEGILPGIRFGIHDVTWSDINITGTYPEPLDKLTNGAPMKWHHVAIAINKTQGKVYIDQYRVLNVNNLTGKPNNVTFNVSGYEDSYIKNIRVAAGGIDIYKKITTESRIIMHGILFDVDKATLKPESMGSINQIFNLMQKDPSLKFEIDGHTDNTGNAAHNLTLSQQRADAVKEQLVKMGIDASRLTTKGFGDTKPIDTNDTPEGKANNRRVEFVKM</sequence>
<dbReference type="InterPro" id="IPR006665">
    <property type="entry name" value="OmpA-like"/>
</dbReference>
<name>A0A1I7MZI4_9BACT</name>
<evidence type="ECO:0000313" key="8">
    <source>
        <dbReference type="Proteomes" id="UP000199537"/>
    </source>
</evidence>
<dbReference type="Pfam" id="PF00691">
    <property type="entry name" value="OmpA"/>
    <property type="match status" value="1"/>
</dbReference>
<dbReference type="InterPro" id="IPR006664">
    <property type="entry name" value="OMP_bac"/>
</dbReference>
<evidence type="ECO:0000313" key="7">
    <source>
        <dbReference type="EMBL" id="SFV27736.1"/>
    </source>
</evidence>